<dbReference type="SMART" id="SM00567">
    <property type="entry name" value="EZ_HEAT"/>
    <property type="match status" value="4"/>
</dbReference>
<dbReference type="Proteomes" id="UP000177309">
    <property type="component" value="Unassembled WGS sequence"/>
</dbReference>
<dbReference type="InterPro" id="IPR016024">
    <property type="entry name" value="ARM-type_fold"/>
</dbReference>
<dbReference type="SUPFAM" id="SSF48371">
    <property type="entry name" value="ARM repeat"/>
    <property type="match status" value="1"/>
</dbReference>
<keyword evidence="1" id="KW-1133">Transmembrane helix</keyword>
<keyword evidence="1" id="KW-0472">Membrane</keyword>
<dbReference type="PANTHER" id="PTHR12697">
    <property type="entry name" value="PBS LYASE HEAT-LIKE PROTEIN"/>
    <property type="match status" value="1"/>
</dbReference>
<evidence type="ECO:0000313" key="3">
    <source>
        <dbReference type="Proteomes" id="UP000177309"/>
    </source>
</evidence>
<evidence type="ECO:0000313" key="2">
    <source>
        <dbReference type="EMBL" id="OGC34722.1"/>
    </source>
</evidence>
<dbReference type="EMBL" id="MEUI01000013">
    <property type="protein sequence ID" value="OGC34722.1"/>
    <property type="molecule type" value="Genomic_DNA"/>
</dbReference>
<dbReference type="InterPro" id="IPR004155">
    <property type="entry name" value="PBS_lyase_HEAT"/>
</dbReference>
<protein>
    <recommendedName>
        <fullName evidence="4">HEAT repeat domain-containing protein</fullName>
    </recommendedName>
</protein>
<dbReference type="GO" id="GO:0016491">
    <property type="term" value="F:oxidoreductase activity"/>
    <property type="evidence" value="ECO:0007669"/>
    <property type="project" value="TreeGrafter"/>
</dbReference>
<dbReference type="Pfam" id="PF13646">
    <property type="entry name" value="HEAT_2"/>
    <property type="match status" value="1"/>
</dbReference>
<feature type="transmembrane region" description="Helical" evidence="1">
    <location>
        <begin position="12"/>
        <end position="31"/>
    </location>
</feature>
<accession>A0A1F4TPS3</accession>
<comment type="caution">
    <text evidence="2">The sequence shown here is derived from an EMBL/GenBank/DDBJ whole genome shotgun (WGS) entry which is preliminary data.</text>
</comment>
<evidence type="ECO:0000256" key="1">
    <source>
        <dbReference type="SAM" id="Phobius"/>
    </source>
</evidence>
<dbReference type="AlphaFoldDB" id="A0A1F4TPS3"/>
<proteinExistence type="predicted"/>
<keyword evidence="1" id="KW-0812">Transmembrane</keyword>
<reference evidence="2 3" key="1">
    <citation type="journal article" date="2016" name="Nat. Commun.">
        <title>Thousands of microbial genomes shed light on interconnected biogeochemical processes in an aquifer system.</title>
        <authorList>
            <person name="Anantharaman K."/>
            <person name="Brown C.T."/>
            <person name="Hug L.A."/>
            <person name="Sharon I."/>
            <person name="Castelle C.J."/>
            <person name="Probst A.J."/>
            <person name="Thomas B.C."/>
            <person name="Singh A."/>
            <person name="Wilkins M.J."/>
            <person name="Karaoz U."/>
            <person name="Brodie E.L."/>
            <person name="Williams K.H."/>
            <person name="Hubbard S.S."/>
            <person name="Banfield J.F."/>
        </authorList>
    </citation>
    <scope>NUCLEOTIDE SEQUENCE [LARGE SCALE GENOMIC DNA]</scope>
</reference>
<sequence>MVESYLDHGLIVLLVWFFSYSILAMIVFIFARRILLFPFQYWDKKRRSVYTRMLVNMVKYHKKPVKILHSRFMRVRNFMDKNVLESILIEKQDKSRNRHLKQLLTRIYEELGLVDWRVGQLKSLNSGKRKIAAYNLGSSLSKKAVKPLTEISLHDSNEDVRFVALKSLGKLEATDSLEKIIGLFKSFSYERCMVVADILIDFHYKALPLLCKYLNSPDSNTRFWCLRTLVEIDITVHLPFYEEMKSKIITLLNDQYYETRAFAAVCLAKLGEKNSSAKILKLLQNDQHPLVRSYAAGALGMLNTDSIIVGLVEAMKDKSWEVSYNASLALVNFGAEKVESALKIDPTCSFAEAWVRCKELAGGELDINDLE</sequence>
<dbReference type="PANTHER" id="PTHR12697:SF5">
    <property type="entry name" value="DEOXYHYPUSINE HYDROXYLASE"/>
    <property type="match status" value="1"/>
</dbReference>
<organism evidence="2 3">
    <name type="scientific">candidate division WOR-1 bacterium RIFOXYC2_FULL_41_25</name>
    <dbReference type="NCBI Taxonomy" id="1802586"/>
    <lineage>
        <taxon>Bacteria</taxon>
        <taxon>Bacillati</taxon>
        <taxon>Saganbacteria</taxon>
    </lineage>
</organism>
<dbReference type="Gene3D" id="1.25.10.10">
    <property type="entry name" value="Leucine-rich Repeat Variant"/>
    <property type="match status" value="2"/>
</dbReference>
<evidence type="ECO:0008006" key="4">
    <source>
        <dbReference type="Google" id="ProtNLM"/>
    </source>
</evidence>
<dbReference type="InterPro" id="IPR011989">
    <property type="entry name" value="ARM-like"/>
</dbReference>
<name>A0A1F4TPS3_UNCSA</name>
<gene>
    <name evidence="2" type="ORF">A2462_03265</name>
</gene>